<gene>
    <name evidence="1" type="ORF">LOK49_LG02G01414</name>
</gene>
<comment type="caution">
    <text evidence="1">The sequence shown here is derived from an EMBL/GenBank/DDBJ whole genome shotgun (WGS) entry which is preliminary data.</text>
</comment>
<accession>A0ACC0IPM6</accession>
<dbReference type="EMBL" id="CM045760">
    <property type="protein sequence ID" value="KAI8027322.1"/>
    <property type="molecule type" value="Genomic_DNA"/>
</dbReference>
<dbReference type="Proteomes" id="UP001060215">
    <property type="component" value="Chromosome 3"/>
</dbReference>
<sequence length="190" mass="20473">MAALSMKNVDTEVMEVDANTTNCPASPELDSHLKVIHVTSPSSILQLEHLDVSKSLCLGLNGDNVQEQQHLKHVPSSTPPTMGEHLEPNSQMELVGHSIVLTSYPYPDPHYRGIMAYGAHIGMQAASDDVCRLWAVMGLLWMVSASLTLTSSGLLWVGLWAASDGVFGAVLGCYLSVLFFFFVVAAGQMA</sequence>
<reference evidence="1 2" key="1">
    <citation type="journal article" date="2022" name="Plant J.">
        <title>Chromosome-level genome of Camellia lanceoleosa provides a valuable resource for understanding genome evolution and self-incompatibility.</title>
        <authorList>
            <person name="Gong W."/>
            <person name="Xiao S."/>
            <person name="Wang L."/>
            <person name="Liao Z."/>
            <person name="Chang Y."/>
            <person name="Mo W."/>
            <person name="Hu G."/>
            <person name="Li W."/>
            <person name="Zhao G."/>
            <person name="Zhu H."/>
            <person name="Hu X."/>
            <person name="Ji K."/>
            <person name="Xiang X."/>
            <person name="Song Q."/>
            <person name="Yuan D."/>
            <person name="Jin S."/>
            <person name="Zhang L."/>
        </authorList>
    </citation>
    <scope>NUCLEOTIDE SEQUENCE [LARGE SCALE GENOMIC DNA]</scope>
    <source>
        <strain evidence="1">SQ_2022a</strain>
    </source>
</reference>
<name>A0ACC0IPM6_9ERIC</name>
<evidence type="ECO:0000313" key="1">
    <source>
        <dbReference type="EMBL" id="KAI8027322.1"/>
    </source>
</evidence>
<organism evidence="1 2">
    <name type="scientific">Camellia lanceoleosa</name>
    <dbReference type="NCBI Taxonomy" id="1840588"/>
    <lineage>
        <taxon>Eukaryota</taxon>
        <taxon>Viridiplantae</taxon>
        <taxon>Streptophyta</taxon>
        <taxon>Embryophyta</taxon>
        <taxon>Tracheophyta</taxon>
        <taxon>Spermatophyta</taxon>
        <taxon>Magnoliopsida</taxon>
        <taxon>eudicotyledons</taxon>
        <taxon>Gunneridae</taxon>
        <taxon>Pentapetalae</taxon>
        <taxon>asterids</taxon>
        <taxon>Ericales</taxon>
        <taxon>Theaceae</taxon>
        <taxon>Camellia</taxon>
    </lineage>
</organism>
<proteinExistence type="predicted"/>
<keyword evidence="2" id="KW-1185">Reference proteome</keyword>
<evidence type="ECO:0000313" key="2">
    <source>
        <dbReference type="Proteomes" id="UP001060215"/>
    </source>
</evidence>
<protein>
    <submittedName>
        <fullName evidence="1">Uncharacterized protein</fullName>
    </submittedName>
</protein>